<name>A0A6S6R6J1_9FIRM</name>
<gene>
    <name evidence="1" type="ORF">acsn021_24840</name>
</gene>
<evidence type="ECO:0000313" key="1">
    <source>
        <dbReference type="EMBL" id="BCJ94915.1"/>
    </source>
</evidence>
<dbReference type="Proteomes" id="UP000515561">
    <property type="component" value="Chromosome"/>
</dbReference>
<dbReference type="RefSeq" id="WP_184088793.1">
    <property type="nucleotide sequence ID" value="NZ_AP023367.1"/>
</dbReference>
<evidence type="ECO:0000313" key="2">
    <source>
        <dbReference type="Proteomes" id="UP000515561"/>
    </source>
</evidence>
<dbReference type="KEGG" id="acel:acsn021_24840"/>
<accession>A0A6S6R6J1</accession>
<organism evidence="1 2">
    <name type="scientific">Anaerocolumna cellulosilytica</name>
    <dbReference type="NCBI Taxonomy" id="433286"/>
    <lineage>
        <taxon>Bacteria</taxon>
        <taxon>Bacillati</taxon>
        <taxon>Bacillota</taxon>
        <taxon>Clostridia</taxon>
        <taxon>Lachnospirales</taxon>
        <taxon>Lachnospiraceae</taxon>
        <taxon>Anaerocolumna</taxon>
    </lineage>
</organism>
<sequence length="207" mass="24363">MKNLLNFQTSEYDCGPTTLINAFRYLFEREDILPEIIKTIYLYTLDEYNAEGEYGKSGTSRMAMQFLSNWFNHFGKTKNFPVYTEILFGDAVRISYNSKIVECLLQGGAAIARVWLGNCEHYILLTNVDNEYICLFDPYEWEKPIDGINILKKEGYPKDYNRKVKMEVFNNEEDGYYTLGPTEKREIMLLFNTNTRRTPDKSIEYFI</sequence>
<keyword evidence="2" id="KW-1185">Reference proteome</keyword>
<dbReference type="AlphaFoldDB" id="A0A6S6R6J1"/>
<protein>
    <submittedName>
        <fullName evidence="1">Peptidase C39</fullName>
    </submittedName>
</protein>
<dbReference type="EMBL" id="AP023367">
    <property type="protein sequence ID" value="BCJ94915.1"/>
    <property type="molecule type" value="Genomic_DNA"/>
</dbReference>
<reference evidence="1 2" key="1">
    <citation type="journal article" date="2016" name="Int. J. Syst. Evol. Microbiol.">
        <title>Descriptions of Anaerotaenia torta gen. nov., sp. nov. and Anaerocolumna cellulosilytica gen. nov., sp. nov. isolated from a methanogenic reactor of cattle waste.</title>
        <authorList>
            <person name="Uek A."/>
            <person name="Ohtaki Y."/>
            <person name="Kaku N."/>
            <person name="Ueki K."/>
        </authorList>
    </citation>
    <scope>NUCLEOTIDE SEQUENCE [LARGE SCALE GENOMIC DNA]</scope>
    <source>
        <strain evidence="1 2">SN021</strain>
    </source>
</reference>
<proteinExistence type="predicted"/>